<dbReference type="PROSITE" id="PS50097">
    <property type="entry name" value="BTB"/>
    <property type="match status" value="1"/>
</dbReference>
<dbReference type="CDD" id="cd18186">
    <property type="entry name" value="BTB_POZ_ZBTB_KLHL-like"/>
    <property type="match status" value="1"/>
</dbReference>
<gene>
    <name evidence="2" type="ORF">K458DRAFT_309413</name>
</gene>
<sequence>MLSLRTPSPAPPPIRFYTLPKTTFGGVTKKVMKEMLDTLGPNEVAIVFARGYQVAKIDKTLLCRQSPFFHAAFTGNFREAEDRCIRLKHDYPGAIKAMMHFLVTGYYGLDADLVRQNGFLTMLDLHIHAYVVADKYRIPDLAEYAINEYRKAVADILAQDFGSDMAGANAKPERSLVESPHFADWRPSAEVDRFLNSVVLLWKNTPDGIDEMRYTVLELIKPCLAKLARVRMFGALLAELEEFGMDLERSLYEDGLEVVVCGMGAKGRHLVGFGV</sequence>
<accession>A0A6G1ITB7</accession>
<protein>
    <recommendedName>
        <fullName evidence="1">BTB domain-containing protein</fullName>
    </recommendedName>
</protein>
<feature type="domain" description="BTB" evidence="1">
    <location>
        <begin position="42"/>
        <end position="111"/>
    </location>
</feature>
<dbReference type="OrthoDB" id="6359816at2759"/>
<dbReference type="InterPro" id="IPR000210">
    <property type="entry name" value="BTB/POZ_dom"/>
</dbReference>
<dbReference type="InterPro" id="IPR011333">
    <property type="entry name" value="SKP1/BTB/POZ_sf"/>
</dbReference>
<keyword evidence="3" id="KW-1185">Reference proteome</keyword>
<dbReference type="Proteomes" id="UP000799291">
    <property type="component" value="Unassembled WGS sequence"/>
</dbReference>
<organism evidence="2 3">
    <name type="scientific">Lentithecium fluviatile CBS 122367</name>
    <dbReference type="NCBI Taxonomy" id="1168545"/>
    <lineage>
        <taxon>Eukaryota</taxon>
        <taxon>Fungi</taxon>
        <taxon>Dikarya</taxon>
        <taxon>Ascomycota</taxon>
        <taxon>Pezizomycotina</taxon>
        <taxon>Dothideomycetes</taxon>
        <taxon>Pleosporomycetidae</taxon>
        <taxon>Pleosporales</taxon>
        <taxon>Massarineae</taxon>
        <taxon>Lentitheciaceae</taxon>
        <taxon>Lentithecium</taxon>
    </lineage>
</organism>
<name>A0A6G1ITB7_9PLEO</name>
<dbReference type="SUPFAM" id="SSF54695">
    <property type="entry name" value="POZ domain"/>
    <property type="match status" value="1"/>
</dbReference>
<dbReference type="AlphaFoldDB" id="A0A6G1ITB7"/>
<proteinExistence type="predicted"/>
<reference evidence="2" key="1">
    <citation type="journal article" date="2020" name="Stud. Mycol.">
        <title>101 Dothideomycetes genomes: a test case for predicting lifestyles and emergence of pathogens.</title>
        <authorList>
            <person name="Haridas S."/>
            <person name="Albert R."/>
            <person name="Binder M."/>
            <person name="Bloem J."/>
            <person name="Labutti K."/>
            <person name="Salamov A."/>
            <person name="Andreopoulos B."/>
            <person name="Baker S."/>
            <person name="Barry K."/>
            <person name="Bills G."/>
            <person name="Bluhm B."/>
            <person name="Cannon C."/>
            <person name="Castanera R."/>
            <person name="Culley D."/>
            <person name="Daum C."/>
            <person name="Ezra D."/>
            <person name="Gonzalez J."/>
            <person name="Henrissat B."/>
            <person name="Kuo A."/>
            <person name="Liang C."/>
            <person name="Lipzen A."/>
            <person name="Lutzoni F."/>
            <person name="Magnuson J."/>
            <person name="Mondo S."/>
            <person name="Nolan M."/>
            <person name="Ohm R."/>
            <person name="Pangilinan J."/>
            <person name="Park H.-J."/>
            <person name="Ramirez L."/>
            <person name="Alfaro M."/>
            <person name="Sun H."/>
            <person name="Tritt A."/>
            <person name="Yoshinaga Y."/>
            <person name="Zwiers L.-H."/>
            <person name="Turgeon B."/>
            <person name="Goodwin S."/>
            <person name="Spatafora J."/>
            <person name="Crous P."/>
            <person name="Grigoriev I."/>
        </authorList>
    </citation>
    <scope>NUCLEOTIDE SEQUENCE</scope>
    <source>
        <strain evidence="2">CBS 122367</strain>
    </source>
</reference>
<dbReference type="Pfam" id="PF00651">
    <property type="entry name" value="BTB"/>
    <property type="match status" value="1"/>
</dbReference>
<evidence type="ECO:0000313" key="2">
    <source>
        <dbReference type="EMBL" id="KAF2681497.1"/>
    </source>
</evidence>
<dbReference type="PANTHER" id="PTHR47843">
    <property type="entry name" value="BTB DOMAIN-CONTAINING PROTEIN-RELATED"/>
    <property type="match status" value="1"/>
</dbReference>
<dbReference type="Gene3D" id="3.30.710.10">
    <property type="entry name" value="Potassium Channel Kv1.1, Chain A"/>
    <property type="match status" value="1"/>
</dbReference>
<evidence type="ECO:0000259" key="1">
    <source>
        <dbReference type="PROSITE" id="PS50097"/>
    </source>
</evidence>
<evidence type="ECO:0000313" key="3">
    <source>
        <dbReference type="Proteomes" id="UP000799291"/>
    </source>
</evidence>
<dbReference type="EMBL" id="MU005591">
    <property type="protein sequence ID" value="KAF2681497.1"/>
    <property type="molecule type" value="Genomic_DNA"/>
</dbReference>